<accession>A0A3N4YL64</accession>
<sequence>MAARTIRRTRLNLTWSGIVRLIAFPDPNLRQAEVGDLDQEHALGILFELLNEFLAERETAKPTSDQDENR</sequence>
<dbReference type="RefSeq" id="WP_123814475.1">
    <property type="nucleotide sequence ID" value="NZ_RKQZ01000001.1"/>
</dbReference>
<comment type="caution">
    <text evidence="1">The sequence shown here is derived from an EMBL/GenBank/DDBJ whole genome shotgun (WGS) entry which is preliminary data.</text>
</comment>
<dbReference type="OrthoDB" id="4551474at2"/>
<protein>
    <submittedName>
        <fullName evidence="1">Uncharacterized protein</fullName>
    </submittedName>
</protein>
<keyword evidence="2" id="KW-1185">Reference proteome</keyword>
<evidence type="ECO:0000313" key="1">
    <source>
        <dbReference type="EMBL" id="RPF21443.1"/>
    </source>
</evidence>
<reference evidence="1 2" key="1">
    <citation type="submission" date="2018-11" db="EMBL/GenBank/DDBJ databases">
        <title>Sequencing the genomes of 1000 actinobacteria strains.</title>
        <authorList>
            <person name="Klenk H.-P."/>
        </authorList>
    </citation>
    <scope>NUCLEOTIDE SEQUENCE [LARGE SCALE GENOMIC DNA]</scope>
    <source>
        <strain evidence="1 2">DSM 15700</strain>
    </source>
</reference>
<proteinExistence type="predicted"/>
<gene>
    <name evidence="1" type="ORF">EDD34_2071</name>
</gene>
<dbReference type="AlphaFoldDB" id="A0A3N4YL64"/>
<dbReference type="EMBL" id="RKQZ01000001">
    <property type="protein sequence ID" value="RPF21443.1"/>
    <property type="molecule type" value="Genomic_DNA"/>
</dbReference>
<dbReference type="Proteomes" id="UP000280501">
    <property type="component" value="Unassembled WGS sequence"/>
</dbReference>
<organism evidence="1 2">
    <name type="scientific">Myceligenerans xiligouense</name>
    <dbReference type="NCBI Taxonomy" id="253184"/>
    <lineage>
        <taxon>Bacteria</taxon>
        <taxon>Bacillati</taxon>
        <taxon>Actinomycetota</taxon>
        <taxon>Actinomycetes</taxon>
        <taxon>Micrococcales</taxon>
        <taxon>Promicromonosporaceae</taxon>
        <taxon>Myceligenerans</taxon>
    </lineage>
</organism>
<evidence type="ECO:0000313" key="2">
    <source>
        <dbReference type="Proteomes" id="UP000280501"/>
    </source>
</evidence>
<name>A0A3N4YL64_9MICO</name>